<feature type="compositionally biased region" description="Polar residues" evidence="2">
    <location>
        <begin position="1"/>
        <end position="13"/>
    </location>
</feature>
<comment type="similarity">
    <text evidence="1">Belongs to the helicase family.</text>
</comment>
<dbReference type="InterPro" id="IPR027417">
    <property type="entry name" value="P-loop_NTPase"/>
</dbReference>
<dbReference type="GO" id="GO:0000723">
    <property type="term" value="P:telomere maintenance"/>
    <property type="evidence" value="ECO:0007669"/>
    <property type="project" value="InterPro"/>
</dbReference>
<comment type="catalytic activity">
    <reaction evidence="1">
        <text>ATP + H2O = ADP + phosphate + H(+)</text>
        <dbReference type="Rhea" id="RHEA:13065"/>
        <dbReference type="ChEBI" id="CHEBI:15377"/>
        <dbReference type="ChEBI" id="CHEBI:15378"/>
        <dbReference type="ChEBI" id="CHEBI:30616"/>
        <dbReference type="ChEBI" id="CHEBI:43474"/>
        <dbReference type="ChEBI" id="CHEBI:456216"/>
        <dbReference type="EC" id="5.6.2.3"/>
    </reaction>
</comment>
<name>W2SJ70_NECAM</name>
<feature type="compositionally biased region" description="Basic and acidic residues" evidence="2">
    <location>
        <begin position="103"/>
        <end position="121"/>
    </location>
</feature>
<dbReference type="GO" id="GO:0016887">
    <property type="term" value="F:ATP hydrolysis activity"/>
    <property type="evidence" value="ECO:0007669"/>
    <property type="project" value="RHEA"/>
</dbReference>
<proteinExistence type="inferred from homology"/>
<feature type="compositionally biased region" description="Basic and acidic residues" evidence="2">
    <location>
        <begin position="81"/>
        <end position="91"/>
    </location>
</feature>
<dbReference type="GO" id="GO:0006310">
    <property type="term" value="P:DNA recombination"/>
    <property type="evidence" value="ECO:0007669"/>
    <property type="project" value="UniProtKB-KW"/>
</dbReference>
<dbReference type="PANTHER" id="PTHR10492:SF57">
    <property type="entry name" value="ATP-DEPENDENT DNA HELICASE"/>
    <property type="match status" value="1"/>
</dbReference>
<protein>
    <recommendedName>
        <fullName evidence="1">ATP-dependent DNA helicase</fullName>
        <ecNumber evidence="1">5.6.2.3</ecNumber>
    </recommendedName>
</protein>
<evidence type="ECO:0000256" key="2">
    <source>
        <dbReference type="SAM" id="MobiDB-lite"/>
    </source>
</evidence>
<accession>W2SJ70</accession>
<evidence type="ECO:0000313" key="4">
    <source>
        <dbReference type="EMBL" id="ETN68767.1"/>
    </source>
</evidence>
<keyword evidence="1" id="KW-0227">DNA damage</keyword>
<dbReference type="AlphaFoldDB" id="W2SJ70"/>
<keyword evidence="1" id="KW-0347">Helicase</keyword>
<feature type="compositionally biased region" description="Basic and acidic residues" evidence="2">
    <location>
        <begin position="35"/>
        <end position="47"/>
    </location>
</feature>
<feature type="region of interest" description="Disordered" evidence="2">
    <location>
        <begin position="1"/>
        <end position="126"/>
    </location>
</feature>
<keyword evidence="1" id="KW-0067">ATP-binding</keyword>
<keyword evidence="1" id="KW-0234">DNA repair</keyword>
<comment type="cofactor">
    <cofactor evidence="1">
        <name>Mg(2+)</name>
        <dbReference type="ChEBI" id="CHEBI:18420"/>
    </cofactor>
</comment>
<organism evidence="4 5">
    <name type="scientific">Necator americanus</name>
    <name type="common">Human hookworm</name>
    <dbReference type="NCBI Taxonomy" id="51031"/>
    <lineage>
        <taxon>Eukaryota</taxon>
        <taxon>Metazoa</taxon>
        <taxon>Ecdysozoa</taxon>
        <taxon>Nematoda</taxon>
        <taxon>Chromadorea</taxon>
        <taxon>Rhabditida</taxon>
        <taxon>Rhabditina</taxon>
        <taxon>Rhabditomorpha</taxon>
        <taxon>Strongyloidea</taxon>
        <taxon>Ancylostomatidae</taxon>
        <taxon>Bunostominae</taxon>
        <taxon>Necator</taxon>
    </lineage>
</organism>
<dbReference type="GO" id="GO:0005524">
    <property type="term" value="F:ATP binding"/>
    <property type="evidence" value="ECO:0007669"/>
    <property type="project" value="UniProtKB-KW"/>
</dbReference>
<dbReference type="OrthoDB" id="10056572at2759"/>
<gene>
    <name evidence="4" type="ORF">NECAME_15651</name>
</gene>
<evidence type="ECO:0000259" key="3">
    <source>
        <dbReference type="Pfam" id="PF05970"/>
    </source>
</evidence>
<dbReference type="Pfam" id="PF05970">
    <property type="entry name" value="PIF1"/>
    <property type="match status" value="1"/>
</dbReference>
<keyword evidence="1" id="KW-0233">DNA recombination</keyword>
<dbReference type="OMA" id="HEHRIHR"/>
<dbReference type="InterPro" id="IPR010285">
    <property type="entry name" value="DNA_helicase_pif1-like_DEAD"/>
</dbReference>
<reference evidence="5" key="1">
    <citation type="journal article" date="2014" name="Nat. Genet.">
        <title>Genome of the human hookworm Necator americanus.</title>
        <authorList>
            <person name="Tang Y.T."/>
            <person name="Gao X."/>
            <person name="Rosa B.A."/>
            <person name="Abubucker S."/>
            <person name="Hallsworth-Pepin K."/>
            <person name="Martin J."/>
            <person name="Tyagi R."/>
            <person name="Heizer E."/>
            <person name="Zhang X."/>
            <person name="Bhonagiri-Palsikar V."/>
            <person name="Minx P."/>
            <person name="Warren W.C."/>
            <person name="Wang Q."/>
            <person name="Zhan B."/>
            <person name="Hotez P.J."/>
            <person name="Sternberg P.W."/>
            <person name="Dougall A."/>
            <person name="Gaze S.T."/>
            <person name="Mulvenna J."/>
            <person name="Sotillo J."/>
            <person name="Ranganathan S."/>
            <person name="Rabelo E.M."/>
            <person name="Wilson R.K."/>
            <person name="Felgner P.L."/>
            <person name="Bethony J."/>
            <person name="Hawdon J.M."/>
            <person name="Gasser R.B."/>
            <person name="Loukas A."/>
            <person name="Mitreva M."/>
        </authorList>
    </citation>
    <scope>NUCLEOTIDE SEQUENCE [LARGE SCALE GENOMIC DNA]</scope>
</reference>
<keyword evidence="1" id="KW-0378">Hydrolase</keyword>
<dbReference type="SUPFAM" id="SSF52540">
    <property type="entry name" value="P-loop containing nucleoside triphosphate hydrolases"/>
    <property type="match status" value="1"/>
</dbReference>
<feature type="domain" description="DNA helicase Pif1-like DEAD-box helicase" evidence="3">
    <location>
        <begin position="557"/>
        <end position="637"/>
    </location>
</feature>
<evidence type="ECO:0000256" key="1">
    <source>
        <dbReference type="RuleBase" id="RU363044"/>
    </source>
</evidence>
<dbReference type="Proteomes" id="UP000053676">
    <property type="component" value="Unassembled WGS sequence"/>
</dbReference>
<dbReference type="KEGG" id="nai:NECAME_15651"/>
<dbReference type="GO" id="GO:0006281">
    <property type="term" value="P:DNA repair"/>
    <property type="evidence" value="ECO:0007669"/>
    <property type="project" value="UniProtKB-KW"/>
</dbReference>
<dbReference type="EC" id="5.6.2.3" evidence="1"/>
<keyword evidence="1" id="KW-0547">Nucleotide-binding</keyword>
<feature type="compositionally biased region" description="Basic and acidic residues" evidence="2">
    <location>
        <begin position="57"/>
        <end position="68"/>
    </location>
</feature>
<sequence length="744" mass="86291">MTSSLRQQAVRQNESAERRSERLAANSLRQHRRRQAETVEERSERLFENSQRQQRRRQTEGAEERAVRLSENAQRQHRRRQNEDAARRSERLILNGKRQRRQSLNDDHEHRIHRLHADAERQRRRRRAPLETIGLALRTRTAETNYLGEMNCRCMNCGARHFQFEVKQQYPGIFGDCCNHDRIVFDLFEEFQEPLKQLFLRESSASLEHRQRHRNFLENIRNFNSTLAIICCDPELMRFLSEWFAQNNAYARSFKLMSEVERAEKEATNRDNRRPTTIRMVFEENSGRNIARGQYAMPTANEVAVVYVGEENDVPPARSLAVSLRESLMNISDMDKRCDLLTYPLLFPTGRVSAVKYLYKYIYKGPDRARITIESDSDDSGNGVVDEIKQHLNTRYVCPPQALHRVFGFAMQEKSHAVCRLAVHLPGYQTVHFVAGQAVDGAHSNFTSLTAYFELNRSCANVFDNGLQSDTNIDARELFYYRIPEHFSFTARHGGSGKAYLYNTIYNMAMGQRRQVLCVAWIGIAPNLLPNGRTVTSAFKLNMADENRTSLMKRQQKEARQLKNDRPFGGKPFIIGGDFRQVLPIVEHGQCDDFVNSCVTNSVLWSLFKIYRLDVNMRTREVGLGWANFLLEVDNGTANDKEGRIQILKEFRCQRSIVTEIFGETIDPNDTNLCERATLAPMNLNVRQLNNEAFERLCTFCQQDERVYKSVDEAVYYEGSSDELYPVEYLNTLEPTGMPPHELL</sequence>
<evidence type="ECO:0000313" key="5">
    <source>
        <dbReference type="Proteomes" id="UP000053676"/>
    </source>
</evidence>
<keyword evidence="5" id="KW-1185">Reference proteome</keyword>
<dbReference type="EMBL" id="KI669206">
    <property type="protein sequence ID" value="ETN68767.1"/>
    <property type="molecule type" value="Genomic_DNA"/>
</dbReference>
<dbReference type="GO" id="GO:0043139">
    <property type="term" value="F:5'-3' DNA helicase activity"/>
    <property type="evidence" value="ECO:0007669"/>
    <property type="project" value="UniProtKB-EC"/>
</dbReference>
<dbReference type="PANTHER" id="PTHR10492">
    <property type="match status" value="1"/>
</dbReference>